<evidence type="ECO:0000313" key="2">
    <source>
        <dbReference type="Proteomes" id="UP000546213"/>
    </source>
</evidence>
<name>A0A8H5NSZ7_9HYPO</name>
<keyword evidence="2" id="KW-1185">Reference proteome</keyword>
<dbReference type="AlphaFoldDB" id="A0A8H5NSZ7"/>
<comment type="caution">
    <text evidence="1">The sequence shown here is derived from an EMBL/GenBank/DDBJ whole genome shotgun (WGS) entry which is preliminary data.</text>
</comment>
<dbReference type="EMBL" id="JAAOAS010000367">
    <property type="protein sequence ID" value="KAF5578031.1"/>
    <property type="molecule type" value="Genomic_DNA"/>
</dbReference>
<sequence>MTDQLYDQCLRAVALWEPCATGTQADLNAAFFMVRVAAERFDIDLSWTMFRRAYQFAEQTGLCRVDQDTSLDDPDPDYSVLDAARKCFWELICMDLYFHLLHNKPLLMQTHWSCARVNLPWLAESGSQEKADSVTTIRFLLDSRRTFILMKFWTLLQDAKSRPDPELLPKIDALCNEIEALYEQWSTLTRPRKDGLVNSLINSGGQLWTTAGLALEGYACILSMLRHTVNVASTWGDWDSPNGETRQFDIDIFPRALSTSRRMAEAVGSLLETLPSSSTVAVTFTVFQAHVACAYLAANLEGTTLPANERSNDAVLLERVARYLDPIAAEYEEITPLSALLRVL</sequence>
<proteinExistence type="predicted"/>
<gene>
    <name evidence="1" type="ORF">FPCIR_11758</name>
</gene>
<dbReference type="OrthoDB" id="39175at2759"/>
<accession>A0A8H5NSZ7</accession>
<dbReference type="Proteomes" id="UP000546213">
    <property type="component" value="Unassembled WGS sequence"/>
</dbReference>
<organism evidence="1 2">
    <name type="scientific">Fusarium pseudocircinatum</name>
    <dbReference type="NCBI Taxonomy" id="56676"/>
    <lineage>
        <taxon>Eukaryota</taxon>
        <taxon>Fungi</taxon>
        <taxon>Dikarya</taxon>
        <taxon>Ascomycota</taxon>
        <taxon>Pezizomycotina</taxon>
        <taxon>Sordariomycetes</taxon>
        <taxon>Hypocreomycetidae</taxon>
        <taxon>Hypocreales</taxon>
        <taxon>Nectriaceae</taxon>
        <taxon>Fusarium</taxon>
        <taxon>Fusarium fujikuroi species complex</taxon>
    </lineage>
</organism>
<dbReference type="CDD" id="cd12148">
    <property type="entry name" value="fungal_TF_MHR"/>
    <property type="match status" value="1"/>
</dbReference>
<protein>
    <submittedName>
        <fullName evidence="1">Fungal specific transcription factor</fullName>
    </submittedName>
</protein>
<reference evidence="1 2" key="1">
    <citation type="submission" date="2020-05" db="EMBL/GenBank/DDBJ databases">
        <title>Identification and distribution of gene clusters putatively required for synthesis of sphingolipid metabolism inhibitors in phylogenetically diverse species of the filamentous fungus Fusarium.</title>
        <authorList>
            <person name="Kim H.-S."/>
            <person name="Busman M."/>
            <person name="Brown D.W."/>
            <person name="Divon H."/>
            <person name="Uhlig S."/>
            <person name="Proctor R.H."/>
        </authorList>
    </citation>
    <scope>NUCLEOTIDE SEQUENCE [LARGE SCALE GENOMIC DNA]</scope>
    <source>
        <strain evidence="1 2">NRRL 36939</strain>
    </source>
</reference>
<evidence type="ECO:0000313" key="1">
    <source>
        <dbReference type="EMBL" id="KAF5578031.1"/>
    </source>
</evidence>